<sequence length="233" mass="25303">MPELSFAPLLQGDYLAWLLAGLQLSLLLTGLTLTTALPLAIVIALLRISPLRPLQLVGEAYVEAVRCVPLLVHMLFWYFGVPELLPDGIKETVYAGHIEVVSAWAALTLYTAAYMSEDIRSGVRAVPGAQLSAAMALGFSYLAAMRLVVLPQALRITFPPLLSQTLNLWKNTSIATVIGTAELMYQAQRVESATFRGFETFALVTAAYLSVSLLLTALAQWAQARLSPNGARR</sequence>
<dbReference type="InterPro" id="IPR043429">
    <property type="entry name" value="ArtM/GltK/GlnP/TcyL/YhdX-like"/>
</dbReference>
<accession>A0A9X4LLB3</accession>
<dbReference type="EMBL" id="SGUG01000037">
    <property type="protein sequence ID" value="MDG0864632.1"/>
    <property type="molecule type" value="Genomic_DNA"/>
</dbReference>
<evidence type="ECO:0000256" key="4">
    <source>
        <dbReference type="ARBA" id="ARBA00022475"/>
    </source>
</evidence>
<comment type="caution">
    <text evidence="10">The sequence shown here is derived from an EMBL/GenBank/DDBJ whole genome shotgun (WGS) entry which is preliminary data.</text>
</comment>
<dbReference type="PROSITE" id="PS50928">
    <property type="entry name" value="ABC_TM1"/>
    <property type="match status" value="1"/>
</dbReference>
<feature type="transmembrane region" description="Helical" evidence="8">
    <location>
        <begin position="125"/>
        <end position="148"/>
    </location>
</feature>
<dbReference type="Gene3D" id="1.10.3720.10">
    <property type="entry name" value="MetI-like"/>
    <property type="match status" value="1"/>
</dbReference>
<keyword evidence="7 8" id="KW-0472">Membrane</keyword>
<dbReference type="NCBIfam" id="TIGR01726">
    <property type="entry name" value="HEQRo_perm_3TM"/>
    <property type="match status" value="1"/>
</dbReference>
<protein>
    <submittedName>
        <fullName evidence="10">Amino acid ABC transporter permease</fullName>
    </submittedName>
</protein>
<comment type="subcellular location">
    <subcellularLocation>
        <location evidence="1">Cell inner membrane</location>
        <topology evidence="1">Multi-pass membrane protein</topology>
    </subcellularLocation>
    <subcellularLocation>
        <location evidence="8">Cell membrane</location>
        <topology evidence="8">Multi-pass membrane protein</topology>
    </subcellularLocation>
</comment>
<feature type="transmembrane region" description="Helical" evidence="8">
    <location>
        <begin position="197"/>
        <end position="222"/>
    </location>
</feature>
<dbReference type="PANTHER" id="PTHR30614:SF47">
    <property type="entry name" value="ABC TRANSPORTER PERMEASE"/>
    <property type="match status" value="1"/>
</dbReference>
<evidence type="ECO:0000259" key="9">
    <source>
        <dbReference type="PROSITE" id="PS50928"/>
    </source>
</evidence>
<organism evidence="10 11">
    <name type="scientific">Pelomonas aquatica</name>
    <dbReference type="NCBI Taxonomy" id="431058"/>
    <lineage>
        <taxon>Bacteria</taxon>
        <taxon>Pseudomonadati</taxon>
        <taxon>Pseudomonadota</taxon>
        <taxon>Betaproteobacteria</taxon>
        <taxon>Burkholderiales</taxon>
        <taxon>Sphaerotilaceae</taxon>
        <taxon>Roseateles</taxon>
    </lineage>
</organism>
<dbReference type="GO" id="GO:0006865">
    <property type="term" value="P:amino acid transport"/>
    <property type="evidence" value="ECO:0007669"/>
    <property type="project" value="TreeGrafter"/>
</dbReference>
<feature type="transmembrane region" description="Helical" evidence="8">
    <location>
        <begin position="15"/>
        <end position="48"/>
    </location>
</feature>
<keyword evidence="6 8" id="KW-1133">Transmembrane helix</keyword>
<dbReference type="RefSeq" id="WP_268153164.1">
    <property type="nucleotide sequence ID" value="NZ_JAPPUW010000019.1"/>
</dbReference>
<reference evidence="10" key="1">
    <citation type="submission" date="2019-02" db="EMBL/GenBank/DDBJ databases">
        <title>Draft genome of the type strain Pelomonas aquatica CCUG 52575T.</title>
        <authorList>
            <person name="Gomila M."/>
            <person name="Lalucat J."/>
        </authorList>
    </citation>
    <scope>NUCLEOTIDE SEQUENCE</scope>
    <source>
        <strain evidence="10">CCUG 52575</strain>
    </source>
</reference>
<evidence type="ECO:0000256" key="7">
    <source>
        <dbReference type="ARBA" id="ARBA00023136"/>
    </source>
</evidence>
<keyword evidence="4" id="KW-1003">Cell membrane</keyword>
<keyword evidence="5 8" id="KW-0812">Transmembrane</keyword>
<evidence type="ECO:0000313" key="10">
    <source>
        <dbReference type="EMBL" id="MDG0864632.1"/>
    </source>
</evidence>
<evidence type="ECO:0000313" key="11">
    <source>
        <dbReference type="Proteomes" id="UP001152766"/>
    </source>
</evidence>
<dbReference type="Proteomes" id="UP001152766">
    <property type="component" value="Unassembled WGS sequence"/>
</dbReference>
<feature type="domain" description="ABC transmembrane type-1" evidence="9">
    <location>
        <begin position="22"/>
        <end position="219"/>
    </location>
</feature>
<dbReference type="GO" id="GO:0022857">
    <property type="term" value="F:transmembrane transporter activity"/>
    <property type="evidence" value="ECO:0007669"/>
    <property type="project" value="InterPro"/>
</dbReference>
<name>A0A9X4LLB3_9BURK</name>
<comment type="similarity">
    <text evidence="2">Belongs to the binding-protein-dependent transport system permease family. HisMQ subfamily.</text>
</comment>
<evidence type="ECO:0000256" key="2">
    <source>
        <dbReference type="ARBA" id="ARBA00010072"/>
    </source>
</evidence>
<dbReference type="GO" id="GO:0043190">
    <property type="term" value="C:ATP-binding cassette (ABC) transporter complex"/>
    <property type="evidence" value="ECO:0007669"/>
    <property type="project" value="InterPro"/>
</dbReference>
<dbReference type="Pfam" id="PF00528">
    <property type="entry name" value="BPD_transp_1"/>
    <property type="match status" value="1"/>
</dbReference>
<evidence type="ECO:0000256" key="8">
    <source>
        <dbReference type="RuleBase" id="RU363032"/>
    </source>
</evidence>
<evidence type="ECO:0000256" key="1">
    <source>
        <dbReference type="ARBA" id="ARBA00004429"/>
    </source>
</evidence>
<evidence type="ECO:0000256" key="5">
    <source>
        <dbReference type="ARBA" id="ARBA00022692"/>
    </source>
</evidence>
<evidence type="ECO:0000256" key="6">
    <source>
        <dbReference type="ARBA" id="ARBA00022989"/>
    </source>
</evidence>
<dbReference type="InterPro" id="IPR000515">
    <property type="entry name" value="MetI-like"/>
</dbReference>
<dbReference type="CDD" id="cd06261">
    <property type="entry name" value="TM_PBP2"/>
    <property type="match status" value="1"/>
</dbReference>
<gene>
    <name evidence="10" type="ORF">EXJ73_19410</name>
</gene>
<feature type="transmembrane region" description="Helical" evidence="8">
    <location>
        <begin position="92"/>
        <end position="113"/>
    </location>
</feature>
<dbReference type="PANTHER" id="PTHR30614">
    <property type="entry name" value="MEMBRANE COMPONENT OF AMINO ACID ABC TRANSPORTER"/>
    <property type="match status" value="1"/>
</dbReference>
<dbReference type="InterPro" id="IPR035906">
    <property type="entry name" value="MetI-like_sf"/>
</dbReference>
<keyword evidence="3 8" id="KW-0813">Transport</keyword>
<evidence type="ECO:0000256" key="3">
    <source>
        <dbReference type="ARBA" id="ARBA00022448"/>
    </source>
</evidence>
<feature type="transmembrane region" description="Helical" evidence="8">
    <location>
        <begin position="60"/>
        <end position="80"/>
    </location>
</feature>
<dbReference type="SUPFAM" id="SSF161098">
    <property type="entry name" value="MetI-like"/>
    <property type="match status" value="1"/>
</dbReference>
<dbReference type="InterPro" id="IPR010065">
    <property type="entry name" value="AA_ABC_transptr_permease_3TM"/>
</dbReference>
<dbReference type="AlphaFoldDB" id="A0A9X4LLB3"/>
<proteinExistence type="inferred from homology"/>
<keyword evidence="11" id="KW-1185">Reference proteome</keyword>